<evidence type="ECO:0000256" key="1">
    <source>
        <dbReference type="ARBA" id="ARBA00023015"/>
    </source>
</evidence>
<dbReference type="Pfam" id="PF12833">
    <property type="entry name" value="HTH_18"/>
    <property type="match status" value="1"/>
</dbReference>
<dbReference type="PANTHER" id="PTHR46796">
    <property type="entry name" value="HTH-TYPE TRANSCRIPTIONAL ACTIVATOR RHAS-RELATED"/>
    <property type="match status" value="1"/>
</dbReference>
<dbReference type="PANTHER" id="PTHR46796:SF6">
    <property type="entry name" value="ARAC SUBFAMILY"/>
    <property type="match status" value="1"/>
</dbReference>
<proteinExistence type="predicted"/>
<dbReference type="InterPro" id="IPR050204">
    <property type="entry name" value="AraC_XylS_family_regulators"/>
</dbReference>
<organism evidence="6">
    <name type="scientific">uncultured Rubrobacteraceae bacterium</name>
    <dbReference type="NCBI Taxonomy" id="349277"/>
    <lineage>
        <taxon>Bacteria</taxon>
        <taxon>Bacillati</taxon>
        <taxon>Actinomycetota</taxon>
        <taxon>Rubrobacteria</taxon>
        <taxon>Rubrobacterales</taxon>
        <taxon>Rubrobacteraceae</taxon>
        <taxon>environmental samples</taxon>
    </lineage>
</organism>
<dbReference type="SUPFAM" id="SSF46689">
    <property type="entry name" value="Homeodomain-like"/>
    <property type="match status" value="2"/>
</dbReference>
<dbReference type="AlphaFoldDB" id="A0A6J4RCB3"/>
<feature type="domain" description="HTH araC/xylS-type" evidence="5">
    <location>
        <begin position="215"/>
        <end position="312"/>
    </location>
</feature>
<accession>A0A6J4RCB3</accession>
<dbReference type="EMBL" id="CADCVH010000102">
    <property type="protein sequence ID" value="CAA9470037.1"/>
    <property type="molecule type" value="Genomic_DNA"/>
</dbReference>
<dbReference type="InterPro" id="IPR018060">
    <property type="entry name" value="HTH_AraC"/>
</dbReference>
<dbReference type="SMART" id="SM00342">
    <property type="entry name" value="HTH_ARAC"/>
    <property type="match status" value="1"/>
</dbReference>
<evidence type="ECO:0000256" key="4">
    <source>
        <dbReference type="SAM" id="MobiDB-lite"/>
    </source>
</evidence>
<dbReference type="GO" id="GO:0043565">
    <property type="term" value="F:sequence-specific DNA binding"/>
    <property type="evidence" value="ECO:0007669"/>
    <property type="project" value="InterPro"/>
</dbReference>
<keyword evidence="1" id="KW-0805">Transcription regulation</keyword>
<keyword evidence="3" id="KW-0804">Transcription</keyword>
<evidence type="ECO:0000256" key="2">
    <source>
        <dbReference type="ARBA" id="ARBA00023125"/>
    </source>
</evidence>
<evidence type="ECO:0000256" key="3">
    <source>
        <dbReference type="ARBA" id="ARBA00023163"/>
    </source>
</evidence>
<keyword evidence="2" id="KW-0238">DNA-binding</keyword>
<sequence>MEGARSAATERPLGGALAATAGPRGAVPDEAPASEEMRAFGGVAVARRRFPPGEYVAPPASAGHLVTLHLNGPVPGTWQPAQGRARGYVEARGDVIVVPAGTGCRQAPHAESEDLSVLVPDGFLRRVAGEAGADPDRLEVLHRFCARDEQAERIMLSFLPEIETGGLGGELYAEGLANAFAVHLLRHHSSLGERARRGIARGPAEGSGLSAHALKAATDYVGDNLAGGLSLVELAAQANLSPYHFSRLFKRSTGVSPHQYVVRERVRKAEELLRGGLPVAAVAREVGFADQGHLSRHTKRLLGATPGEILAEGKAERAGGGEAAGGGA</sequence>
<dbReference type="PROSITE" id="PS01124">
    <property type="entry name" value="HTH_ARAC_FAMILY_2"/>
    <property type="match status" value="1"/>
</dbReference>
<protein>
    <submittedName>
        <fullName evidence="6">Transcriptional regulator, AraC family</fullName>
    </submittedName>
</protein>
<name>A0A6J4RCB3_9ACTN</name>
<feature type="compositionally biased region" description="Low complexity" evidence="4">
    <location>
        <begin position="11"/>
        <end position="26"/>
    </location>
</feature>
<evidence type="ECO:0000259" key="5">
    <source>
        <dbReference type="PROSITE" id="PS01124"/>
    </source>
</evidence>
<dbReference type="InterPro" id="IPR009057">
    <property type="entry name" value="Homeodomain-like_sf"/>
</dbReference>
<dbReference type="Gene3D" id="1.10.10.60">
    <property type="entry name" value="Homeodomain-like"/>
    <property type="match status" value="1"/>
</dbReference>
<evidence type="ECO:0000313" key="6">
    <source>
        <dbReference type="EMBL" id="CAA9470037.1"/>
    </source>
</evidence>
<dbReference type="GO" id="GO:0003700">
    <property type="term" value="F:DNA-binding transcription factor activity"/>
    <property type="evidence" value="ECO:0007669"/>
    <property type="project" value="InterPro"/>
</dbReference>
<gene>
    <name evidence="6" type="ORF">AVDCRST_MAG02-4004</name>
</gene>
<reference evidence="6" key="1">
    <citation type="submission" date="2020-02" db="EMBL/GenBank/DDBJ databases">
        <authorList>
            <person name="Meier V. D."/>
        </authorList>
    </citation>
    <scope>NUCLEOTIDE SEQUENCE</scope>
    <source>
        <strain evidence="6">AVDCRST_MAG02</strain>
    </source>
</reference>
<feature type="region of interest" description="Disordered" evidence="4">
    <location>
        <begin position="1"/>
        <end position="31"/>
    </location>
</feature>